<accession>A0A835IJX7</accession>
<dbReference type="Proteomes" id="UP000631114">
    <property type="component" value="Unassembled WGS sequence"/>
</dbReference>
<dbReference type="Pfam" id="PF02383">
    <property type="entry name" value="Syja_N"/>
    <property type="match status" value="1"/>
</dbReference>
<comment type="caution">
    <text evidence="2">The sequence shown here is derived from an EMBL/GenBank/DDBJ whole genome shotgun (WGS) entry which is preliminary data.</text>
</comment>
<dbReference type="InterPro" id="IPR002013">
    <property type="entry name" value="SAC_dom"/>
</dbReference>
<name>A0A835IJX7_9MAGN</name>
<organism evidence="2 3">
    <name type="scientific">Coptis chinensis</name>
    <dbReference type="NCBI Taxonomy" id="261450"/>
    <lineage>
        <taxon>Eukaryota</taxon>
        <taxon>Viridiplantae</taxon>
        <taxon>Streptophyta</taxon>
        <taxon>Embryophyta</taxon>
        <taxon>Tracheophyta</taxon>
        <taxon>Spermatophyta</taxon>
        <taxon>Magnoliopsida</taxon>
        <taxon>Ranunculales</taxon>
        <taxon>Ranunculaceae</taxon>
        <taxon>Coptidoideae</taxon>
        <taxon>Coptis</taxon>
    </lineage>
</organism>
<dbReference type="GO" id="GO:0046856">
    <property type="term" value="P:phosphatidylinositol dephosphorylation"/>
    <property type="evidence" value="ECO:0007669"/>
    <property type="project" value="TreeGrafter"/>
</dbReference>
<dbReference type="PROSITE" id="PS50275">
    <property type="entry name" value="SAC"/>
    <property type="match status" value="1"/>
</dbReference>
<keyword evidence="3" id="KW-1185">Reference proteome</keyword>
<evidence type="ECO:0000313" key="3">
    <source>
        <dbReference type="Proteomes" id="UP000631114"/>
    </source>
</evidence>
<dbReference type="GO" id="GO:0005783">
    <property type="term" value="C:endoplasmic reticulum"/>
    <property type="evidence" value="ECO:0007669"/>
    <property type="project" value="TreeGrafter"/>
</dbReference>
<evidence type="ECO:0000313" key="2">
    <source>
        <dbReference type="EMBL" id="KAF9620330.1"/>
    </source>
</evidence>
<evidence type="ECO:0000259" key="1">
    <source>
        <dbReference type="PROSITE" id="PS50275"/>
    </source>
</evidence>
<dbReference type="PANTHER" id="PTHR45662:SF10">
    <property type="entry name" value="PHOSPHOINOSITIDE PHOSPHATASE SAC8"/>
    <property type="match status" value="1"/>
</dbReference>
<reference evidence="2 3" key="1">
    <citation type="submission" date="2020-10" db="EMBL/GenBank/DDBJ databases">
        <title>The Coptis chinensis genome and diversification of protoberbering-type alkaloids.</title>
        <authorList>
            <person name="Wang B."/>
            <person name="Shu S."/>
            <person name="Song C."/>
            <person name="Liu Y."/>
        </authorList>
    </citation>
    <scope>NUCLEOTIDE SEQUENCE [LARGE SCALE GENOMIC DNA]</scope>
    <source>
        <strain evidence="2">HL-2020</strain>
        <tissue evidence="2">Leaf</tissue>
    </source>
</reference>
<dbReference type="GO" id="GO:0043812">
    <property type="term" value="F:phosphatidylinositol-4-phosphate phosphatase activity"/>
    <property type="evidence" value="ECO:0007669"/>
    <property type="project" value="TreeGrafter"/>
</dbReference>
<dbReference type="PANTHER" id="PTHR45662">
    <property type="entry name" value="PHOSPHATIDYLINOSITIDE PHOSPHATASE SAC1"/>
    <property type="match status" value="1"/>
</dbReference>
<dbReference type="OrthoDB" id="405996at2759"/>
<feature type="domain" description="SAC" evidence="1">
    <location>
        <begin position="63"/>
        <end position="156"/>
    </location>
</feature>
<dbReference type="AlphaFoldDB" id="A0A835IJX7"/>
<proteinExistence type="predicted"/>
<sequence>MEEVGQASKQGFKLFDQMELQEYPDKLVIKSLNNNNSPPEISTASQLTVLMEKRDEAYFMSLLRTMESTPGLYYSYETDLTLKFRFCAVYRVKLRSMVFSSMSTNLQMNGKLAEGRARKPLWKQADPLFVWNRSLLEELIECKLDAFIVPLVQGSILKSITSYDSKYFVFHFSTSVVAINVGL</sequence>
<protein>
    <recommendedName>
        <fullName evidence="1">SAC domain-containing protein</fullName>
    </recommendedName>
</protein>
<gene>
    <name evidence="2" type="ORF">IFM89_011065</name>
</gene>
<dbReference type="EMBL" id="JADFTS010000002">
    <property type="protein sequence ID" value="KAF9620330.1"/>
    <property type="molecule type" value="Genomic_DNA"/>
</dbReference>